<dbReference type="OrthoDB" id="9785122at2"/>
<keyword evidence="1" id="KW-0732">Signal</keyword>
<organism evidence="2 3">
    <name type="scientific">Hanstruepera neustonica</name>
    <dbReference type="NCBI Taxonomy" id="1445657"/>
    <lineage>
        <taxon>Bacteria</taxon>
        <taxon>Pseudomonadati</taxon>
        <taxon>Bacteroidota</taxon>
        <taxon>Flavobacteriia</taxon>
        <taxon>Flavobacteriales</taxon>
        <taxon>Flavobacteriaceae</taxon>
        <taxon>Hanstruepera</taxon>
    </lineage>
</organism>
<keyword evidence="3" id="KW-1185">Reference proteome</keyword>
<feature type="signal peptide" evidence="1">
    <location>
        <begin position="1"/>
        <end position="18"/>
    </location>
</feature>
<evidence type="ECO:0000256" key="1">
    <source>
        <dbReference type="SAM" id="SignalP"/>
    </source>
</evidence>
<dbReference type="RefSeq" id="WP_103053077.1">
    <property type="nucleotide sequence ID" value="NZ_POWF01000011.1"/>
</dbReference>
<evidence type="ECO:0000313" key="2">
    <source>
        <dbReference type="EMBL" id="PNQ72145.1"/>
    </source>
</evidence>
<dbReference type="InterPro" id="IPR011652">
    <property type="entry name" value="MORN_2"/>
</dbReference>
<reference evidence="2 3" key="1">
    <citation type="submission" date="2018-01" db="EMBL/GenBank/DDBJ databases">
        <title>The draft genome of Hanstruepera neustonica JCM19743.</title>
        <authorList>
            <person name="He R.-H."/>
            <person name="Du Z.-J."/>
        </authorList>
    </citation>
    <scope>NUCLEOTIDE SEQUENCE [LARGE SCALE GENOMIC DNA]</scope>
    <source>
        <strain evidence="2 3">JCM19743</strain>
    </source>
</reference>
<dbReference type="Gene3D" id="3.90.930.1">
    <property type="match status" value="1"/>
</dbReference>
<sequence length="234" mass="27092">MKQCVLVMMVLMSATMLGQTLNGFDSNGKRHGKWKKNFEGTQVVRYEGEFSHGQEVGLFKFYKNIKGVPVLTATRQFHANDDLADVTFYASDGRVISEGLMRGKVYIGPWKYYHNNNSKQLMTLEHYNNKGELDGKKFIYYPNGQIAEQSFYKANKLDGEAVWYSEDGVLIKKYHYVLGELHGEAKFYDKAGVLVAEGVYRKDKKHGIWKYYENGELKEEKDFTVRSKNPYKKK</sequence>
<accession>A0A2K1DVR9</accession>
<dbReference type="AlphaFoldDB" id="A0A2K1DVR9"/>
<comment type="caution">
    <text evidence="2">The sequence shown here is derived from an EMBL/GenBank/DDBJ whole genome shotgun (WGS) entry which is preliminary data.</text>
</comment>
<dbReference type="Pfam" id="PF07661">
    <property type="entry name" value="MORN_2"/>
    <property type="match status" value="4"/>
</dbReference>
<evidence type="ECO:0000313" key="3">
    <source>
        <dbReference type="Proteomes" id="UP000236641"/>
    </source>
</evidence>
<dbReference type="EMBL" id="POWF01000011">
    <property type="protein sequence ID" value="PNQ72145.1"/>
    <property type="molecule type" value="Genomic_DNA"/>
</dbReference>
<name>A0A2K1DVR9_9FLAO</name>
<gene>
    <name evidence="2" type="ORF">C1T31_13655</name>
</gene>
<protein>
    <submittedName>
        <fullName evidence="2">Preprotein translocase YidC</fullName>
    </submittedName>
</protein>
<dbReference type="Proteomes" id="UP000236641">
    <property type="component" value="Unassembled WGS sequence"/>
</dbReference>
<proteinExistence type="predicted"/>
<dbReference type="SUPFAM" id="SSF82185">
    <property type="entry name" value="Histone H3 K4-specific methyltransferase SET7/9 N-terminal domain"/>
    <property type="match status" value="2"/>
</dbReference>
<feature type="chain" id="PRO_5014342804" evidence="1">
    <location>
        <begin position="19"/>
        <end position="234"/>
    </location>
</feature>